<dbReference type="PANTHER" id="PTHR37833">
    <property type="entry name" value="LIPOPROTEIN-RELATED"/>
    <property type="match status" value="1"/>
</dbReference>
<reference evidence="2" key="1">
    <citation type="submission" date="2015-07" db="EMBL/GenBank/DDBJ databases">
        <title>Genome sequencing of Sunxiuqinia dokdonensis strain SK.</title>
        <authorList>
            <person name="Ahn S."/>
            <person name="Kim B.-C."/>
        </authorList>
    </citation>
    <scope>NUCLEOTIDE SEQUENCE [LARGE SCALE GENOMIC DNA]</scope>
    <source>
        <strain evidence="2">SK</strain>
    </source>
</reference>
<gene>
    <name evidence="1" type="ORF">NC99_20140</name>
</gene>
<dbReference type="Gene3D" id="2.60.40.10">
    <property type="entry name" value="Immunoglobulins"/>
    <property type="match status" value="1"/>
</dbReference>
<dbReference type="InterPro" id="IPR011467">
    <property type="entry name" value="DUF1573"/>
</dbReference>
<dbReference type="Proteomes" id="UP000036958">
    <property type="component" value="Unassembled WGS sequence"/>
</dbReference>
<accession>A0A0L8VAG2</accession>
<dbReference type="PANTHER" id="PTHR37833:SF1">
    <property type="entry name" value="SIGNAL PEPTIDE PROTEIN"/>
    <property type="match status" value="1"/>
</dbReference>
<name>A0A0L8VAG2_9BACT</name>
<organism evidence="1 2">
    <name type="scientific">Sunxiuqinia dokdonensis</name>
    <dbReference type="NCBI Taxonomy" id="1409788"/>
    <lineage>
        <taxon>Bacteria</taxon>
        <taxon>Pseudomonadati</taxon>
        <taxon>Bacteroidota</taxon>
        <taxon>Bacteroidia</taxon>
        <taxon>Marinilabiliales</taxon>
        <taxon>Prolixibacteraceae</taxon>
        <taxon>Sunxiuqinia</taxon>
    </lineage>
</organism>
<evidence type="ECO:0000313" key="2">
    <source>
        <dbReference type="Proteomes" id="UP000036958"/>
    </source>
</evidence>
<dbReference type="OrthoDB" id="826619at2"/>
<evidence type="ECO:0000313" key="1">
    <source>
        <dbReference type="EMBL" id="KOH45152.1"/>
    </source>
</evidence>
<proteinExistence type="predicted"/>
<dbReference type="EMBL" id="LGIA01000148">
    <property type="protein sequence ID" value="KOH45152.1"/>
    <property type="molecule type" value="Genomic_DNA"/>
</dbReference>
<dbReference type="Pfam" id="PF07610">
    <property type="entry name" value="DUF1573"/>
    <property type="match status" value="1"/>
</dbReference>
<dbReference type="STRING" id="1409788.NC99_20140"/>
<sequence>MKNTAAIVMLLVLLGCQNKDSKTTTNTGTPKFEFQEEFYNFGSLQAGEVVSFSFGFSNSGDGTLIIEKVEADCGCITIHFPEEPIAPGESDFIEVVFNSAGETGRIYKEIMVYANTQAPTAKLAIVATVNNELINLYSKN</sequence>
<dbReference type="AlphaFoldDB" id="A0A0L8VAG2"/>
<protein>
    <recommendedName>
        <fullName evidence="3">DUF1573 domain-containing protein</fullName>
    </recommendedName>
</protein>
<evidence type="ECO:0008006" key="3">
    <source>
        <dbReference type="Google" id="ProtNLM"/>
    </source>
</evidence>
<dbReference type="PROSITE" id="PS51257">
    <property type="entry name" value="PROKAR_LIPOPROTEIN"/>
    <property type="match status" value="1"/>
</dbReference>
<dbReference type="InterPro" id="IPR013783">
    <property type="entry name" value="Ig-like_fold"/>
</dbReference>
<keyword evidence="2" id="KW-1185">Reference proteome</keyword>
<dbReference type="RefSeq" id="WP_053182687.1">
    <property type="nucleotide sequence ID" value="NZ_LGIA01000148.1"/>
</dbReference>
<comment type="caution">
    <text evidence="1">The sequence shown here is derived from an EMBL/GenBank/DDBJ whole genome shotgun (WGS) entry which is preliminary data.</text>
</comment>